<name>A0A370KHH5_9HYPH</name>
<comment type="caution">
    <text evidence="1">The sequence shown here is derived from an EMBL/GenBank/DDBJ whole genome shotgun (WGS) entry which is preliminary data.</text>
</comment>
<dbReference type="EMBL" id="NAAC01000037">
    <property type="protein sequence ID" value="RDJ04674.1"/>
    <property type="molecule type" value="Genomic_DNA"/>
</dbReference>
<dbReference type="RefSeq" id="WP_114715205.1">
    <property type="nucleotide sequence ID" value="NZ_KZ857266.1"/>
</dbReference>
<protein>
    <recommendedName>
        <fullName evidence="3">DUF1173 domain-containing protein</fullName>
    </recommendedName>
</protein>
<evidence type="ECO:0008006" key="3">
    <source>
        <dbReference type="Google" id="ProtNLM"/>
    </source>
</evidence>
<dbReference type="OrthoDB" id="7439415at2"/>
<organism evidence="1 2">
    <name type="scientific">Rhizobium grahamii</name>
    <dbReference type="NCBI Taxonomy" id="1120045"/>
    <lineage>
        <taxon>Bacteria</taxon>
        <taxon>Pseudomonadati</taxon>
        <taxon>Pseudomonadota</taxon>
        <taxon>Alphaproteobacteria</taxon>
        <taxon>Hyphomicrobiales</taxon>
        <taxon>Rhizobiaceae</taxon>
        <taxon>Rhizobium/Agrobacterium group</taxon>
        <taxon>Rhizobium</taxon>
    </lineage>
</organism>
<gene>
    <name evidence="1" type="ORF">B5K06_26640</name>
</gene>
<reference evidence="1 2" key="1">
    <citation type="submission" date="2017-03" db="EMBL/GenBank/DDBJ databases">
        <title>Genome analysis of Rhizobial strains effectives or ineffectives for nitrogen fixation isolated from bean seeds.</title>
        <authorList>
            <person name="Peralta H."/>
            <person name="Aguilar-Vera A."/>
            <person name="Mora Y."/>
            <person name="Vargas-Lagunas C."/>
            <person name="Girard L."/>
            <person name="Mora J."/>
        </authorList>
    </citation>
    <scope>NUCLEOTIDE SEQUENCE [LARGE SCALE GENOMIC DNA]</scope>
    <source>
        <strain evidence="1 2">CCGM3</strain>
    </source>
</reference>
<dbReference type="Pfam" id="PF06666">
    <property type="entry name" value="DUF1173"/>
    <property type="match status" value="1"/>
</dbReference>
<dbReference type="InterPro" id="IPR009553">
    <property type="entry name" value="DUF1173"/>
</dbReference>
<dbReference type="Proteomes" id="UP000254939">
    <property type="component" value="Unassembled WGS sequence"/>
</dbReference>
<evidence type="ECO:0000313" key="1">
    <source>
        <dbReference type="EMBL" id="RDJ04674.1"/>
    </source>
</evidence>
<accession>A0A370KHH5</accession>
<sequence length="412" mass="46104">MTRRYRLDCVECSEDHGVFPDLLGDAYRRRVRPICLCRDPGVEMYIADIAGQLVIKRMPLTGGRHDAACPSYELPCELSGLGALMGTAIRLDGSDGVASLKPDFALLKRAKTARAANIGQGCDSVRVGGRKLSLRALLHFLWHESGLTEWTVNWSGRRHWWQVYHHLMEAAGHMAIRGEALTECLLIPEPFKAEERVAIEERRAHKLKRILKPSAGSRRLMVLVAEVKDFADARIGRQIVIKHMPGFRLHLEGETWKSVQRRFEPELKLWQSGQTSHLIMIATIASAAVGVVTVNEIALMSVSEQWLPIENGYEQVLIERLARLRSKSVKGLRFDLARGQPFANATLPEMKPRPVALYIVPPSADLAFEAKLKEMIEARPDLSAWVWRVANGEMPPLPLPGQGRDGARGDRA</sequence>
<evidence type="ECO:0000313" key="2">
    <source>
        <dbReference type="Proteomes" id="UP000254939"/>
    </source>
</evidence>
<dbReference type="AlphaFoldDB" id="A0A370KHH5"/>
<proteinExistence type="predicted"/>